<feature type="compositionally biased region" description="Polar residues" evidence="1">
    <location>
        <begin position="98"/>
        <end position="112"/>
    </location>
</feature>
<protein>
    <submittedName>
        <fullName evidence="2">Uncharacterized protein</fullName>
    </submittedName>
</protein>
<reference evidence="2 3" key="1">
    <citation type="submission" date="2020-04" db="EMBL/GenBank/DDBJ databases">
        <title>Ralstonia insidiosa genome sequencing and assembly.</title>
        <authorList>
            <person name="Martins R.C.R."/>
            <person name="Perdigao-Neto L.V."/>
            <person name="Levin A.S.S."/>
            <person name="Costa S.F."/>
        </authorList>
    </citation>
    <scope>NUCLEOTIDE SEQUENCE [LARGE SCALE GENOMIC DNA]</scope>
    <source>
        <strain evidence="2 3">5047</strain>
    </source>
</reference>
<accession>A0A848P6P9</accession>
<proteinExistence type="predicted"/>
<feature type="compositionally biased region" description="Basic and acidic residues" evidence="1">
    <location>
        <begin position="87"/>
        <end position="97"/>
    </location>
</feature>
<dbReference type="Proteomes" id="UP000575469">
    <property type="component" value="Unassembled WGS sequence"/>
</dbReference>
<dbReference type="AlphaFoldDB" id="A0A848P6P9"/>
<feature type="region of interest" description="Disordered" evidence="1">
    <location>
        <begin position="72"/>
        <end position="112"/>
    </location>
</feature>
<sequence length="112" mass="12734">MPKPFAAQDSGTPRIIFIEQLAALIGKRVTTIRTCATNAKYQHLIPAPFKLPHSRRLCWHEADVLRWIESTRPAEPPPRKRPRGRPTKVEQLARERWAQTSAARTSENGGDQ</sequence>
<evidence type="ECO:0000256" key="1">
    <source>
        <dbReference type="SAM" id="MobiDB-lite"/>
    </source>
</evidence>
<evidence type="ECO:0000313" key="3">
    <source>
        <dbReference type="Proteomes" id="UP000575469"/>
    </source>
</evidence>
<dbReference type="GeneID" id="94690506"/>
<comment type="caution">
    <text evidence="2">The sequence shown here is derived from an EMBL/GenBank/DDBJ whole genome shotgun (WGS) entry which is preliminary data.</text>
</comment>
<organism evidence="2 3">
    <name type="scientific">Ralstonia insidiosa</name>
    <dbReference type="NCBI Taxonomy" id="190721"/>
    <lineage>
        <taxon>Bacteria</taxon>
        <taxon>Pseudomonadati</taxon>
        <taxon>Pseudomonadota</taxon>
        <taxon>Betaproteobacteria</taxon>
        <taxon>Burkholderiales</taxon>
        <taxon>Burkholderiaceae</taxon>
        <taxon>Ralstonia</taxon>
    </lineage>
</organism>
<name>A0A848P6P9_9RALS</name>
<evidence type="ECO:0000313" key="2">
    <source>
        <dbReference type="EMBL" id="NMV40306.1"/>
    </source>
</evidence>
<dbReference type="RefSeq" id="WP_074921133.1">
    <property type="nucleotide sequence ID" value="NZ_JABBZM010000020.1"/>
</dbReference>
<dbReference type="EMBL" id="JABBZM010000020">
    <property type="protein sequence ID" value="NMV40306.1"/>
    <property type="molecule type" value="Genomic_DNA"/>
</dbReference>
<gene>
    <name evidence="2" type="ORF">HGR00_20570</name>
</gene>